<dbReference type="CDD" id="cd11069">
    <property type="entry name" value="CYP_FUM15-like"/>
    <property type="match status" value="1"/>
</dbReference>
<dbReference type="Gene3D" id="1.10.630.10">
    <property type="entry name" value="Cytochrome P450"/>
    <property type="match status" value="1"/>
</dbReference>
<sequence>MNPARALELLLLKILALGGVLGYLLSVFRPPIAPDFVLARPYASSIAVSFVALIVDKFIIFPRFRDPLRSIPTITGERNRGQILYESPRGKSALRWMEMEPDAQLLKMPGLIGLSPILVAGPDALRDILNTNSYDFQKPWGVRAFLARAIGWGLIMSEGAEHKHQKKILTPAFHVRRIRELYNLMWEKTDILLEELEKDIAKNPDGDDGFGVIELSEWASKLTLDIIGPTAMGRDFKSLTAERNDVADAFIELLRPEFSRLVFLGMHFMIPEWLIRVLPFKENKVLNEIGTFLRGVCRDIIKQKKFELQEGGDLSEHDILSRIIQTGDFTDAEVGDQMLTFLAAGVSSPESMRDEGRHPSLTQTDIVHLHQHETTASALTWTCYLCAKYPEIQRKLRAEIHEAIPGHDAAITSDLLESMPYLNGVCEETLRVYPTVPATVREAINDTTVAGYHVPKGTDFLLVPYAINRHSNFWENPHMIVPERWIDKADDGTLRPNKTGGTSTNFAELTFLHGPRACIGRDFAKAELRCAVAGVIGKFEIELHTKEEPRVQGVITMKPEGGMYLRFKPIAGW</sequence>
<dbReference type="EMBL" id="JBAWTH010000050">
    <property type="protein sequence ID" value="KAL2282302.1"/>
    <property type="molecule type" value="Genomic_DNA"/>
</dbReference>
<feature type="transmembrane region" description="Helical" evidence="5">
    <location>
        <begin position="40"/>
        <end position="60"/>
    </location>
</feature>
<dbReference type="InterPro" id="IPR036396">
    <property type="entry name" value="Cyt_P450_sf"/>
</dbReference>
<accession>A0ABR4EIM9</accession>
<evidence type="ECO:0000313" key="6">
    <source>
        <dbReference type="EMBL" id="KAL2282302.1"/>
    </source>
</evidence>
<feature type="transmembrane region" description="Helical" evidence="5">
    <location>
        <begin position="7"/>
        <end position="28"/>
    </location>
</feature>
<keyword evidence="5" id="KW-0812">Transmembrane</keyword>
<dbReference type="InterPro" id="IPR001128">
    <property type="entry name" value="Cyt_P450"/>
</dbReference>
<dbReference type="PANTHER" id="PTHR24305:SF166">
    <property type="entry name" value="CYTOCHROME P450 12A4, MITOCHONDRIAL-RELATED"/>
    <property type="match status" value="1"/>
</dbReference>
<gene>
    <name evidence="6" type="ORF">FJTKL_10923</name>
</gene>
<dbReference type="Proteomes" id="UP001600888">
    <property type="component" value="Unassembled WGS sequence"/>
</dbReference>
<keyword evidence="2" id="KW-0349">Heme</keyword>
<name>A0ABR4EIM9_9PEZI</name>
<proteinExistence type="inferred from homology"/>
<dbReference type="Pfam" id="PF00067">
    <property type="entry name" value="p450"/>
    <property type="match status" value="2"/>
</dbReference>
<comment type="caution">
    <text evidence="6">The sequence shown here is derived from an EMBL/GenBank/DDBJ whole genome shotgun (WGS) entry which is preliminary data.</text>
</comment>
<keyword evidence="7" id="KW-1185">Reference proteome</keyword>
<keyword evidence="4" id="KW-0408">Iron</keyword>
<keyword evidence="5" id="KW-0472">Membrane</keyword>
<comment type="similarity">
    <text evidence="1">Belongs to the cytochrome P450 family.</text>
</comment>
<protein>
    <recommendedName>
        <fullName evidence="8">Cytochrome P450</fullName>
    </recommendedName>
</protein>
<evidence type="ECO:0000256" key="5">
    <source>
        <dbReference type="SAM" id="Phobius"/>
    </source>
</evidence>
<reference evidence="6 7" key="1">
    <citation type="submission" date="2024-03" db="EMBL/GenBank/DDBJ databases">
        <title>A high-quality draft genome sequence of Diaporthe vaccinii, a causative agent of upright dieback and viscid rot disease in cranberry plants.</title>
        <authorList>
            <person name="Sarrasin M."/>
            <person name="Lang B.F."/>
            <person name="Burger G."/>
        </authorList>
    </citation>
    <scope>NUCLEOTIDE SEQUENCE [LARGE SCALE GENOMIC DNA]</scope>
    <source>
        <strain evidence="6 7">IS7</strain>
    </source>
</reference>
<keyword evidence="5" id="KW-1133">Transmembrane helix</keyword>
<dbReference type="SUPFAM" id="SSF48264">
    <property type="entry name" value="Cytochrome P450"/>
    <property type="match status" value="1"/>
</dbReference>
<dbReference type="InterPro" id="IPR002401">
    <property type="entry name" value="Cyt_P450_E_grp-I"/>
</dbReference>
<dbReference type="InterPro" id="IPR050121">
    <property type="entry name" value="Cytochrome_P450_monoxygenase"/>
</dbReference>
<evidence type="ECO:0000256" key="3">
    <source>
        <dbReference type="ARBA" id="ARBA00022723"/>
    </source>
</evidence>
<evidence type="ECO:0000256" key="1">
    <source>
        <dbReference type="ARBA" id="ARBA00010617"/>
    </source>
</evidence>
<evidence type="ECO:0000313" key="7">
    <source>
        <dbReference type="Proteomes" id="UP001600888"/>
    </source>
</evidence>
<keyword evidence="3" id="KW-0479">Metal-binding</keyword>
<dbReference type="PANTHER" id="PTHR24305">
    <property type="entry name" value="CYTOCHROME P450"/>
    <property type="match status" value="1"/>
</dbReference>
<dbReference type="PRINTS" id="PR00463">
    <property type="entry name" value="EP450I"/>
</dbReference>
<evidence type="ECO:0008006" key="8">
    <source>
        <dbReference type="Google" id="ProtNLM"/>
    </source>
</evidence>
<dbReference type="PRINTS" id="PR00385">
    <property type="entry name" value="P450"/>
</dbReference>
<evidence type="ECO:0000256" key="2">
    <source>
        <dbReference type="ARBA" id="ARBA00022617"/>
    </source>
</evidence>
<evidence type="ECO:0000256" key="4">
    <source>
        <dbReference type="ARBA" id="ARBA00023004"/>
    </source>
</evidence>
<organism evidence="6 7">
    <name type="scientific">Diaporthe vaccinii</name>
    <dbReference type="NCBI Taxonomy" id="105482"/>
    <lineage>
        <taxon>Eukaryota</taxon>
        <taxon>Fungi</taxon>
        <taxon>Dikarya</taxon>
        <taxon>Ascomycota</taxon>
        <taxon>Pezizomycotina</taxon>
        <taxon>Sordariomycetes</taxon>
        <taxon>Sordariomycetidae</taxon>
        <taxon>Diaporthales</taxon>
        <taxon>Diaporthaceae</taxon>
        <taxon>Diaporthe</taxon>
        <taxon>Diaporthe eres species complex</taxon>
    </lineage>
</organism>